<dbReference type="EMBL" id="JACIDN010000011">
    <property type="protein sequence ID" value="MBB3905358.1"/>
    <property type="molecule type" value="Genomic_DNA"/>
</dbReference>
<accession>A0A7W6F9B4</accession>
<dbReference type="AlphaFoldDB" id="A0A7W6F9B4"/>
<gene>
    <name evidence="1" type="ORF">GCM10007884_38870</name>
    <name evidence="2" type="ORF">GGR33_004891</name>
</gene>
<organism evidence="2 3">
    <name type="scientific">Methylobacterium brachythecii</name>
    <dbReference type="NCBI Taxonomy" id="1176177"/>
    <lineage>
        <taxon>Bacteria</taxon>
        <taxon>Pseudomonadati</taxon>
        <taxon>Pseudomonadota</taxon>
        <taxon>Alphaproteobacteria</taxon>
        <taxon>Hyphomicrobiales</taxon>
        <taxon>Methylobacteriaceae</taxon>
        <taxon>Methylobacterium</taxon>
    </lineage>
</organism>
<evidence type="ECO:0000313" key="3">
    <source>
        <dbReference type="Proteomes" id="UP000517759"/>
    </source>
</evidence>
<comment type="caution">
    <text evidence="2">The sequence shown here is derived from an EMBL/GenBank/DDBJ whole genome shotgun (WGS) entry which is preliminary data.</text>
</comment>
<protein>
    <submittedName>
        <fullName evidence="2">Uncharacterized protein</fullName>
    </submittedName>
</protein>
<dbReference type="Proteomes" id="UP000517759">
    <property type="component" value="Unassembled WGS sequence"/>
</dbReference>
<reference evidence="4" key="2">
    <citation type="journal article" date="2019" name="Int. J. Syst. Evol. Microbiol.">
        <title>The Global Catalogue of Microorganisms (GCM) 10K type strain sequencing project: providing services to taxonomists for standard genome sequencing and annotation.</title>
        <authorList>
            <consortium name="The Broad Institute Genomics Platform"/>
            <consortium name="The Broad Institute Genome Sequencing Center for Infectious Disease"/>
            <person name="Wu L."/>
            <person name="Ma J."/>
        </authorList>
    </citation>
    <scope>NUCLEOTIDE SEQUENCE [LARGE SCALE GENOMIC DNA]</scope>
    <source>
        <strain evidence="4">NBRC 107710</strain>
    </source>
</reference>
<dbReference type="EMBL" id="BSPG01000029">
    <property type="protein sequence ID" value="GLS45896.1"/>
    <property type="molecule type" value="Genomic_DNA"/>
</dbReference>
<reference evidence="1" key="4">
    <citation type="submission" date="2023-01" db="EMBL/GenBank/DDBJ databases">
        <title>Draft genome sequence of Methylobacterium brachythecii strain NBRC 107710.</title>
        <authorList>
            <person name="Sun Q."/>
            <person name="Mori K."/>
        </authorList>
    </citation>
    <scope>NUCLEOTIDE SEQUENCE</scope>
    <source>
        <strain evidence="1">NBRC 107710</strain>
    </source>
</reference>
<dbReference type="RefSeq" id="WP_183512619.1">
    <property type="nucleotide sequence ID" value="NZ_BSPG01000029.1"/>
</dbReference>
<evidence type="ECO:0000313" key="1">
    <source>
        <dbReference type="EMBL" id="GLS45896.1"/>
    </source>
</evidence>
<proteinExistence type="predicted"/>
<dbReference type="Proteomes" id="UP001156881">
    <property type="component" value="Unassembled WGS sequence"/>
</dbReference>
<reference evidence="2 3" key="3">
    <citation type="submission" date="2020-08" db="EMBL/GenBank/DDBJ databases">
        <title>Genomic Encyclopedia of Type Strains, Phase IV (KMG-IV): sequencing the most valuable type-strain genomes for metagenomic binning, comparative biology and taxonomic classification.</title>
        <authorList>
            <person name="Goeker M."/>
        </authorList>
    </citation>
    <scope>NUCLEOTIDE SEQUENCE [LARGE SCALE GENOMIC DNA]</scope>
    <source>
        <strain evidence="2 3">DSM 24105</strain>
    </source>
</reference>
<reference evidence="1" key="1">
    <citation type="journal article" date="2014" name="Int. J. Syst. Evol. Microbiol.">
        <title>Complete genome of a new Firmicutes species belonging to the dominant human colonic microbiota ('Ruminococcus bicirculans') reveals two chromosomes and a selective capacity to utilize plant glucans.</title>
        <authorList>
            <consortium name="NISC Comparative Sequencing Program"/>
            <person name="Wegmann U."/>
            <person name="Louis P."/>
            <person name="Goesmann A."/>
            <person name="Henrissat B."/>
            <person name="Duncan S.H."/>
            <person name="Flint H.J."/>
        </authorList>
    </citation>
    <scope>NUCLEOTIDE SEQUENCE</scope>
    <source>
        <strain evidence="1">NBRC 107710</strain>
    </source>
</reference>
<name>A0A7W6F9B4_9HYPH</name>
<evidence type="ECO:0000313" key="2">
    <source>
        <dbReference type="EMBL" id="MBB3905358.1"/>
    </source>
</evidence>
<sequence>MIERTSTAVEAIIHDALEKLHPRHLLAEAVRRTAKGSRWKGRLKLSREEALAATRVVTELVRQHGLKPTTVLQRDGSATTREQTYRFFLTEAEMATGTVALARPLAKGICAHVGNVRAVALAARAAGREVDEDSMMAELAEAVGGYLDQFREKVEREPHAEIAEDGSSIATWLGKASRRFELARCLAGADRLDLDFDRSTGEMSHVGRDVGAYAYGVMPWVPIRTRAVAEGDCVVHRRDEAERMEEARAKEEGSFLFFPSPRMHEVGRENAVICEKVGLGVNLERGKGLRMTFTIDHVVYAGTSFAEDWASEHPQLPRHLECAGIPERGNASAASDGIHYVEITSPLRNACPDFRAYVTEAFGEDSAMGIGEARYCRRFLPVTPETCRLLLDGGDRDALFAWRHFADLREETVLPLSAINDEGIESWLIQDRFAELLYDRSETGLAGLLQAEAVRRVEAYEAFLLNSESGEQRRKLEFRARMRS</sequence>
<evidence type="ECO:0000313" key="4">
    <source>
        <dbReference type="Proteomes" id="UP001156881"/>
    </source>
</evidence>
<keyword evidence="4" id="KW-1185">Reference proteome</keyword>